<feature type="non-terminal residue" evidence="1">
    <location>
        <position position="74"/>
    </location>
</feature>
<dbReference type="AlphaFoldDB" id="A0A149RXS0"/>
<name>A0A149RXS0_GLUOY</name>
<organism evidence="1 2">
    <name type="scientific">Gluconobacter oxydans</name>
    <name type="common">Gluconobacter suboxydans</name>
    <dbReference type="NCBI Taxonomy" id="442"/>
    <lineage>
        <taxon>Bacteria</taxon>
        <taxon>Pseudomonadati</taxon>
        <taxon>Pseudomonadota</taxon>
        <taxon>Alphaproteobacteria</taxon>
        <taxon>Acetobacterales</taxon>
        <taxon>Acetobacteraceae</taxon>
        <taxon>Gluconobacter</taxon>
    </lineage>
</organism>
<evidence type="ECO:0000313" key="2">
    <source>
        <dbReference type="Proteomes" id="UP000075655"/>
    </source>
</evidence>
<gene>
    <name evidence="1" type="ORF">AD934_05220</name>
</gene>
<dbReference type="Proteomes" id="UP000075655">
    <property type="component" value="Unassembled WGS sequence"/>
</dbReference>
<proteinExistence type="predicted"/>
<protein>
    <submittedName>
        <fullName evidence="1">Uncharacterized protein</fullName>
    </submittedName>
</protein>
<reference evidence="1 2" key="1">
    <citation type="submission" date="2015-06" db="EMBL/GenBank/DDBJ databases">
        <title>Improved classification and identification of acetic acid bacteria using matrix-assisted laser desorption/ionization time-of-flight mass spectrometry; Gluconobacter nephelii and Gluconobacter uchimurae are later heterotypic synonyms of Gluconobacter japonicus and Gluconobacter oxydans, respectively.</title>
        <authorList>
            <person name="Li L."/>
            <person name="Cleenwerck I."/>
            <person name="De Vuyst L."/>
            <person name="Vandamme P."/>
        </authorList>
    </citation>
    <scope>NUCLEOTIDE SEQUENCE [LARGE SCALE GENOMIC DNA]</scope>
    <source>
        <strain evidence="1 2">LMG 1676</strain>
    </source>
</reference>
<dbReference type="EMBL" id="LHZG01000152">
    <property type="protein sequence ID" value="KXV19280.1"/>
    <property type="molecule type" value="Genomic_DNA"/>
</dbReference>
<accession>A0A149RXS0</accession>
<sequence>MPACAVNFVSDLIFLDRLIELVLVVNLKVAEESVALQRIVNRTADSPVEDARAGLEGNIQPAMLKGTSKNRAFL</sequence>
<evidence type="ECO:0000313" key="1">
    <source>
        <dbReference type="EMBL" id="KXV19280.1"/>
    </source>
</evidence>
<comment type="caution">
    <text evidence="1">The sequence shown here is derived from an EMBL/GenBank/DDBJ whole genome shotgun (WGS) entry which is preliminary data.</text>
</comment>